<dbReference type="InterPro" id="IPR023214">
    <property type="entry name" value="HAD_sf"/>
</dbReference>
<gene>
    <name evidence="3" type="ORF">E0F88_33100</name>
</gene>
<dbReference type="PANTHER" id="PTHR43294:SF21">
    <property type="entry name" value="CATION TRANSPORTING ATPASE"/>
    <property type="match status" value="1"/>
</dbReference>
<dbReference type="OrthoDB" id="1521937at2"/>
<sequence length="100" mass="11029">MIGFIDPPITAVTSALKACRDAGIKVIMLTGDHPATSLNIAIQIRLVPENNRNVITGKELLNMDPNGEADRQKLLNCNVFARVNPAQKLDMISFIKTWEI</sequence>
<dbReference type="Proteomes" id="UP000294850">
    <property type="component" value="Unassembled WGS sequence"/>
</dbReference>
<name>A0A4R5D4D8_9BACT</name>
<protein>
    <submittedName>
        <fullName evidence="3">Cation-transporting P-type ATPase</fullName>
    </submittedName>
</protein>
<keyword evidence="2" id="KW-1003">Cell membrane</keyword>
<dbReference type="GO" id="GO:0019829">
    <property type="term" value="F:ATPase-coupled monoatomic cation transmembrane transporter activity"/>
    <property type="evidence" value="ECO:0007669"/>
    <property type="project" value="TreeGrafter"/>
</dbReference>
<keyword evidence="4" id="KW-1185">Reference proteome</keyword>
<evidence type="ECO:0000313" key="4">
    <source>
        <dbReference type="Proteomes" id="UP000294850"/>
    </source>
</evidence>
<comment type="subcellular location">
    <subcellularLocation>
        <location evidence="1">Cell membrane</location>
        <topology evidence="1">Multi-pass membrane protein</topology>
    </subcellularLocation>
</comment>
<dbReference type="InterPro" id="IPR036412">
    <property type="entry name" value="HAD-like_sf"/>
</dbReference>
<dbReference type="EMBL" id="SMFL01000029">
    <property type="protein sequence ID" value="TDE08156.1"/>
    <property type="molecule type" value="Genomic_DNA"/>
</dbReference>
<dbReference type="GO" id="GO:0005886">
    <property type="term" value="C:plasma membrane"/>
    <property type="evidence" value="ECO:0007669"/>
    <property type="project" value="UniProtKB-SubCell"/>
</dbReference>
<dbReference type="GO" id="GO:1902600">
    <property type="term" value="P:proton transmembrane transport"/>
    <property type="evidence" value="ECO:0007669"/>
    <property type="project" value="TreeGrafter"/>
</dbReference>
<reference evidence="3 4" key="1">
    <citation type="submission" date="2019-03" db="EMBL/GenBank/DDBJ databases">
        <title>Dyadobacter AR-3-6 sp. nov., isolated from arctic soil.</title>
        <authorList>
            <person name="Chaudhary D.K."/>
        </authorList>
    </citation>
    <scope>NUCLEOTIDE SEQUENCE [LARGE SCALE GENOMIC DNA]</scope>
    <source>
        <strain evidence="3 4">AR-3-6</strain>
    </source>
</reference>
<keyword evidence="2" id="KW-0472">Membrane</keyword>
<accession>A0A4R5D4D8</accession>
<dbReference type="Gene3D" id="3.40.50.1000">
    <property type="entry name" value="HAD superfamily/HAD-like"/>
    <property type="match status" value="1"/>
</dbReference>
<dbReference type="RefSeq" id="WP_131963015.1">
    <property type="nucleotide sequence ID" value="NZ_SMFL01000029.1"/>
</dbReference>
<evidence type="ECO:0000256" key="1">
    <source>
        <dbReference type="ARBA" id="ARBA00004651"/>
    </source>
</evidence>
<dbReference type="AlphaFoldDB" id="A0A4R5D4D8"/>
<evidence type="ECO:0000256" key="2">
    <source>
        <dbReference type="ARBA" id="ARBA00022475"/>
    </source>
</evidence>
<dbReference type="PANTHER" id="PTHR43294">
    <property type="entry name" value="SODIUM/POTASSIUM-TRANSPORTING ATPASE SUBUNIT ALPHA"/>
    <property type="match status" value="1"/>
</dbReference>
<organism evidence="3 4">
    <name type="scientific">Dyadobacter psychrotolerans</name>
    <dbReference type="NCBI Taxonomy" id="2541721"/>
    <lineage>
        <taxon>Bacteria</taxon>
        <taxon>Pseudomonadati</taxon>
        <taxon>Bacteroidota</taxon>
        <taxon>Cytophagia</taxon>
        <taxon>Cytophagales</taxon>
        <taxon>Spirosomataceae</taxon>
        <taxon>Dyadobacter</taxon>
    </lineage>
</organism>
<comment type="caution">
    <text evidence="3">The sequence shown here is derived from an EMBL/GenBank/DDBJ whole genome shotgun (WGS) entry which is preliminary data.</text>
</comment>
<dbReference type="InterPro" id="IPR050510">
    <property type="entry name" value="Cation_transp_ATPase_P-type"/>
</dbReference>
<proteinExistence type="predicted"/>
<evidence type="ECO:0000313" key="3">
    <source>
        <dbReference type="EMBL" id="TDE08156.1"/>
    </source>
</evidence>
<dbReference type="SUPFAM" id="SSF56784">
    <property type="entry name" value="HAD-like"/>
    <property type="match status" value="1"/>
</dbReference>